<dbReference type="InterPro" id="IPR058340">
    <property type="entry name" value="DUF8027"/>
</dbReference>
<reference evidence="2 3" key="1">
    <citation type="submission" date="2016-10" db="EMBL/GenBank/DDBJ databases">
        <authorList>
            <person name="de Groot N.N."/>
        </authorList>
    </citation>
    <scope>NUCLEOTIDE SEQUENCE [LARGE SCALE GENOMIC DNA]</scope>
    <source>
        <strain evidence="2 3">CDM_5</strain>
    </source>
</reference>
<dbReference type="Pfam" id="PF26070">
    <property type="entry name" value="DUF8027"/>
    <property type="match status" value="1"/>
</dbReference>
<evidence type="ECO:0000313" key="3">
    <source>
        <dbReference type="Proteomes" id="UP000183894"/>
    </source>
</evidence>
<protein>
    <recommendedName>
        <fullName evidence="1">DUF8027 domain-containing protein</fullName>
    </recommendedName>
</protein>
<sequence length="66" mass="7515">MCCSMVIPGYDPDDIDDRLEKLLSEHELDEYLTDEERTQYEDGASLVDLLSADDIHDLLGLEPKTD</sequence>
<gene>
    <name evidence="2" type="ORF">SAMN04488691_104118</name>
</gene>
<name>A0A1H7PK82_HALLR</name>
<dbReference type="AlphaFoldDB" id="A0A1H7PK82"/>
<accession>A0A1H7PK82</accession>
<dbReference type="Proteomes" id="UP000183894">
    <property type="component" value="Unassembled WGS sequence"/>
</dbReference>
<dbReference type="EMBL" id="FOAD01000004">
    <property type="protein sequence ID" value="SEL36192.1"/>
    <property type="molecule type" value="Genomic_DNA"/>
</dbReference>
<evidence type="ECO:0000259" key="1">
    <source>
        <dbReference type="Pfam" id="PF26070"/>
    </source>
</evidence>
<feature type="domain" description="DUF8027" evidence="1">
    <location>
        <begin position="5"/>
        <end position="60"/>
    </location>
</feature>
<evidence type="ECO:0000313" key="2">
    <source>
        <dbReference type="EMBL" id="SEL36192.1"/>
    </source>
</evidence>
<organism evidence="2 3">
    <name type="scientific">Haloferax larsenii</name>
    <dbReference type="NCBI Taxonomy" id="302484"/>
    <lineage>
        <taxon>Archaea</taxon>
        <taxon>Methanobacteriati</taxon>
        <taxon>Methanobacteriota</taxon>
        <taxon>Stenosarchaea group</taxon>
        <taxon>Halobacteria</taxon>
        <taxon>Halobacteriales</taxon>
        <taxon>Haloferacaceae</taxon>
        <taxon>Haloferax</taxon>
    </lineage>
</organism>
<proteinExistence type="predicted"/>